<evidence type="ECO:0000256" key="8">
    <source>
        <dbReference type="ARBA" id="ARBA00022918"/>
    </source>
</evidence>
<feature type="non-terminal residue" evidence="12">
    <location>
        <position position="113"/>
    </location>
</feature>
<proteinExistence type="predicted"/>
<organism evidence="12 13">
    <name type="scientific">Orthonyx spaldingii</name>
    <name type="common">Chowchilla</name>
    <dbReference type="NCBI Taxonomy" id="38397"/>
    <lineage>
        <taxon>Eukaryota</taxon>
        <taxon>Metazoa</taxon>
        <taxon>Chordata</taxon>
        <taxon>Craniata</taxon>
        <taxon>Vertebrata</taxon>
        <taxon>Euteleostomi</taxon>
        <taxon>Archelosauria</taxon>
        <taxon>Archosauria</taxon>
        <taxon>Dinosauria</taxon>
        <taxon>Saurischia</taxon>
        <taxon>Theropoda</taxon>
        <taxon>Coelurosauria</taxon>
        <taxon>Aves</taxon>
        <taxon>Neognathae</taxon>
        <taxon>Neoaves</taxon>
        <taxon>Telluraves</taxon>
        <taxon>Australaves</taxon>
        <taxon>Passeriformes</taxon>
        <taxon>Corvoidea</taxon>
        <taxon>Orthonychidae</taxon>
        <taxon>Orthonyx</taxon>
    </lineage>
</organism>
<name>A0A7K8GGP8_ORTSP</name>
<gene>
    <name evidence="12" type="primary">Ervk10</name>
    <name evidence="12" type="ORF">ORTSPA_R15585</name>
</gene>
<evidence type="ECO:0000259" key="10">
    <source>
        <dbReference type="PROSITE" id="PS50876"/>
    </source>
</evidence>
<dbReference type="InterPro" id="IPR012337">
    <property type="entry name" value="RNaseH-like_sf"/>
</dbReference>
<evidence type="ECO:0000313" key="12">
    <source>
        <dbReference type="EMBL" id="NXC03452.1"/>
    </source>
</evidence>
<reference evidence="12 13" key="1">
    <citation type="submission" date="2019-09" db="EMBL/GenBank/DDBJ databases">
        <title>Bird 10,000 Genomes (B10K) Project - Family phase.</title>
        <authorList>
            <person name="Zhang G."/>
        </authorList>
    </citation>
    <scope>NUCLEOTIDE SEQUENCE [LARGE SCALE GENOMIC DNA]</scope>
    <source>
        <strain evidence="12">B10K-DU-029-32</strain>
        <tissue evidence="12">Liver or heart</tissue>
    </source>
</reference>
<feature type="domain" description="Integrase-type" evidence="10">
    <location>
        <begin position="19"/>
        <end position="60"/>
    </location>
</feature>
<dbReference type="Gene3D" id="1.10.10.200">
    <property type="match status" value="1"/>
</dbReference>
<dbReference type="SUPFAM" id="SSF46919">
    <property type="entry name" value="N-terminal Zn binding domain of HIV integrase"/>
    <property type="match status" value="1"/>
</dbReference>
<dbReference type="AlphaFoldDB" id="A0A7K8GGP8"/>
<keyword evidence="5" id="KW-0479">Metal-binding</keyword>
<dbReference type="PANTHER" id="PTHR41694">
    <property type="entry name" value="ENDOGENOUS RETROVIRUS GROUP K MEMBER POL PROTEIN"/>
    <property type="match status" value="1"/>
</dbReference>
<comment type="caution">
    <text evidence="12">The sequence shown here is derived from an EMBL/GenBank/DDBJ whole genome shotgun (WGS) entry which is preliminary data.</text>
</comment>
<evidence type="ECO:0000256" key="4">
    <source>
        <dbReference type="ARBA" id="ARBA00022722"/>
    </source>
</evidence>
<evidence type="ECO:0000256" key="9">
    <source>
        <dbReference type="PROSITE-ProRule" id="PRU00450"/>
    </source>
</evidence>
<keyword evidence="6" id="KW-0255">Endonuclease</keyword>
<dbReference type="EMBL" id="VZTJ01002726">
    <property type="protein sequence ID" value="NXC03452.1"/>
    <property type="molecule type" value="Genomic_DNA"/>
</dbReference>
<dbReference type="PROSITE" id="PS50994">
    <property type="entry name" value="INTEGRASE"/>
    <property type="match status" value="1"/>
</dbReference>
<evidence type="ECO:0000256" key="5">
    <source>
        <dbReference type="ARBA" id="ARBA00022723"/>
    </source>
</evidence>
<keyword evidence="9" id="KW-0863">Zinc-finger</keyword>
<feature type="domain" description="Integrase catalytic" evidence="11">
    <location>
        <begin position="68"/>
        <end position="113"/>
    </location>
</feature>
<protein>
    <recommendedName>
        <fullName evidence="1">RNA-directed DNA polymerase</fullName>
        <ecNumber evidence="1">2.7.7.49</ecNumber>
    </recommendedName>
</protein>
<dbReference type="InterPro" id="IPR001584">
    <property type="entry name" value="Integrase_cat-core"/>
</dbReference>
<keyword evidence="4" id="KW-0540">Nuclease</keyword>
<dbReference type="GO" id="GO:0035613">
    <property type="term" value="F:RNA stem-loop binding"/>
    <property type="evidence" value="ECO:0007669"/>
    <property type="project" value="TreeGrafter"/>
</dbReference>
<keyword evidence="7" id="KW-0378">Hydrolase</keyword>
<keyword evidence="3" id="KW-0548">Nucleotidyltransferase</keyword>
<sequence>ISKGNAHANPLAGAVVVPDVFPQAHLLHEFFHQSAATLQRQFHLTHNQEQQIVQACANCQQVVSLLALGVNPQGLQALEIWQTDVAHFPEFGRLKYVHVTIDTFSTYVFASAH</sequence>
<evidence type="ECO:0000256" key="7">
    <source>
        <dbReference type="ARBA" id="ARBA00022801"/>
    </source>
</evidence>
<dbReference type="PANTHER" id="PTHR41694:SF3">
    <property type="entry name" value="RNA-DIRECTED DNA POLYMERASE-RELATED"/>
    <property type="match status" value="1"/>
</dbReference>
<accession>A0A7K8GGP8</accession>
<feature type="non-terminal residue" evidence="12">
    <location>
        <position position="1"/>
    </location>
</feature>
<evidence type="ECO:0000256" key="3">
    <source>
        <dbReference type="ARBA" id="ARBA00022695"/>
    </source>
</evidence>
<evidence type="ECO:0000313" key="13">
    <source>
        <dbReference type="Proteomes" id="UP000526602"/>
    </source>
</evidence>
<dbReference type="GO" id="GO:0015074">
    <property type="term" value="P:DNA integration"/>
    <property type="evidence" value="ECO:0007669"/>
    <property type="project" value="InterPro"/>
</dbReference>
<dbReference type="GO" id="GO:0008270">
    <property type="term" value="F:zinc ion binding"/>
    <property type="evidence" value="ECO:0007669"/>
    <property type="project" value="UniProtKB-KW"/>
</dbReference>
<keyword evidence="2" id="KW-0808">Transferase</keyword>
<keyword evidence="9" id="KW-0862">Zinc</keyword>
<dbReference type="SUPFAM" id="SSF53098">
    <property type="entry name" value="Ribonuclease H-like"/>
    <property type="match status" value="1"/>
</dbReference>
<dbReference type="InterPro" id="IPR017856">
    <property type="entry name" value="Integrase-like_N"/>
</dbReference>
<dbReference type="GO" id="GO:0004519">
    <property type="term" value="F:endonuclease activity"/>
    <property type="evidence" value="ECO:0007669"/>
    <property type="project" value="UniProtKB-KW"/>
</dbReference>
<dbReference type="Gene3D" id="3.30.420.10">
    <property type="entry name" value="Ribonuclease H-like superfamily/Ribonuclease H"/>
    <property type="match status" value="1"/>
</dbReference>
<keyword evidence="8" id="KW-0695">RNA-directed DNA polymerase</keyword>
<evidence type="ECO:0000259" key="11">
    <source>
        <dbReference type="PROSITE" id="PS50994"/>
    </source>
</evidence>
<dbReference type="GO" id="GO:0016787">
    <property type="term" value="F:hydrolase activity"/>
    <property type="evidence" value="ECO:0007669"/>
    <property type="project" value="UniProtKB-KW"/>
</dbReference>
<dbReference type="PROSITE" id="PS50876">
    <property type="entry name" value="ZF_INTEGRASE"/>
    <property type="match status" value="1"/>
</dbReference>
<keyword evidence="13" id="KW-1185">Reference proteome</keyword>
<dbReference type="EC" id="2.7.7.49" evidence="1"/>
<dbReference type="GO" id="GO:0003964">
    <property type="term" value="F:RNA-directed DNA polymerase activity"/>
    <property type="evidence" value="ECO:0007669"/>
    <property type="project" value="UniProtKB-KW"/>
</dbReference>
<dbReference type="InterPro" id="IPR036397">
    <property type="entry name" value="RNaseH_sf"/>
</dbReference>
<dbReference type="InterPro" id="IPR003308">
    <property type="entry name" value="Integrase_Zn-bd_dom_N"/>
</dbReference>
<evidence type="ECO:0000256" key="6">
    <source>
        <dbReference type="ARBA" id="ARBA00022759"/>
    </source>
</evidence>
<evidence type="ECO:0000256" key="1">
    <source>
        <dbReference type="ARBA" id="ARBA00012493"/>
    </source>
</evidence>
<evidence type="ECO:0000256" key="2">
    <source>
        <dbReference type="ARBA" id="ARBA00022679"/>
    </source>
</evidence>
<dbReference type="Proteomes" id="UP000526602">
    <property type="component" value="Unassembled WGS sequence"/>
</dbReference>
<dbReference type="Pfam" id="PF02022">
    <property type="entry name" value="Integrase_Zn"/>
    <property type="match status" value="1"/>
</dbReference>